<feature type="compositionally biased region" description="Basic and acidic residues" evidence="1">
    <location>
        <begin position="164"/>
        <end position="176"/>
    </location>
</feature>
<accession>D2VD81</accession>
<evidence type="ECO:0000313" key="3">
    <source>
        <dbReference type="Proteomes" id="UP000006671"/>
    </source>
</evidence>
<keyword evidence="3" id="KW-1185">Reference proteome</keyword>
<feature type="region of interest" description="Disordered" evidence="1">
    <location>
        <begin position="157"/>
        <end position="176"/>
    </location>
</feature>
<dbReference type="Proteomes" id="UP000006671">
    <property type="component" value="Unassembled WGS sequence"/>
</dbReference>
<dbReference type="GeneID" id="8857048"/>
<proteinExistence type="predicted"/>
<dbReference type="InParanoid" id="D2VD81"/>
<protein>
    <submittedName>
        <fullName evidence="2">Predicted protein</fullName>
    </submittedName>
</protein>
<dbReference type="KEGG" id="ngr:NAEGRDRAFT_66940"/>
<dbReference type="AlphaFoldDB" id="D2VD81"/>
<dbReference type="OrthoDB" id="10267366at2759"/>
<evidence type="ECO:0000313" key="2">
    <source>
        <dbReference type="EMBL" id="EFC45187.1"/>
    </source>
</evidence>
<dbReference type="OMA" id="FKCWKGF"/>
<reference evidence="2 3" key="1">
    <citation type="journal article" date="2010" name="Cell">
        <title>The genome of Naegleria gruberi illuminates early eukaryotic versatility.</title>
        <authorList>
            <person name="Fritz-Laylin L.K."/>
            <person name="Prochnik S.E."/>
            <person name="Ginger M.L."/>
            <person name="Dacks J.B."/>
            <person name="Carpenter M.L."/>
            <person name="Field M.C."/>
            <person name="Kuo A."/>
            <person name="Paredez A."/>
            <person name="Chapman J."/>
            <person name="Pham J."/>
            <person name="Shu S."/>
            <person name="Neupane R."/>
            <person name="Cipriano M."/>
            <person name="Mancuso J."/>
            <person name="Tu H."/>
            <person name="Salamov A."/>
            <person name="Lindquist E."/>
            <person name="Shapiro H."/>
            <person name="Lucas S."/>
            <person name="Grigoriev I.V."/>
            <person name="Cande W.Z."/>
            <person name="Fulton C."/>
            <person name="Rokhsar D.S."/>
            <person name="Dawson S.C."/>
        </authorList>
    </citation>
    <scope>NUCLEOTIDE SEQUENCE [LARGE SCALE GENOMIC DNA]</scope>
    <source>
        <strain evidence="2 3">NEG-M</strain>
    </source>
</reference>
<sequence>MTLAPVMEVIEKDQQNHPHHNYIYKIETNTNELLSAASSSSTQILTPSPSVRYLLLHRDLVFKCWKGFVGILSHQKFQSLSESFSLSSSTPSLLNLSSTGTNTVKPSPLIGLEHGDLNEEYFYELNNFEKPIEYSGFTKTIFNKLNINHLTNSDKSISSGELDSVEKETSSDSKEELNNSLQFIEMNEQEIEHFKQYMNEIYWIGFDCNHSLALNLFVLNNMNTNSDDPDAVYEMLMELLESSPIDFIDISPIEYIQDESIQEVRKLIDEFIPERSYKTHQSCLEYATLLNQLLYFYEEILRQQSNIQVNTGKLISLNDLFNKK</sequence>
<name>D2VD81_NAEGR</name>
<evidence type="ECO:0000256" key="1">
    <source>
        <dbReference type="SAM" id="MobiDB-lite"/>
    </source>
</evidence>
<dbReference type="VEuPathDB" id="AmoebaDB:NAEGRDRAFT_66940"/>
<gene>
    <name evidence="2" type="ORF">NAEGRDRAFT_66940</name>
</gene>
<dbReference type="RefSeq" id="XP_002677931.1">
    <property type="nucleotide sequence ID" value="XM_002677885.1"/>
</dbReference>
<organism evidence="3">
    <name type="scientific">Naegleria gruberi</name>
    <name type="common">Amoeba</name>
    <dbReference type="NCBI Taxonomy" id="5762"/>
    <lineage>
        <taxon>Eukaryota</taxon>
        <taxon>Discoba</taxon>
        <taxon>Heterolobosea</taxon>
        <taxon>Tetramitia</taxon>
        <taxon>Eutetramitia</taxon>
        <taxon>Vahlkampfiidae</taxon>
        <taxon>Naegleria</taxon>
    </lineage>
</organism>
<dbReference type="EMBL" id="GG738864">
    <property type="protein sequence ID" value="EFC45187.1"/>
    <property type="molecule type" value="Genomic_DNA"/>
</dbReference>